<protein>
    <recommendedName>
        <fullName evidence="3">TetR family transcriptional regulator</fullName>
    </recommendedName>
</protein>
<name>A0ABP9HN08_9ACTN</name>
<dbReference type="Proteomes" id="UP001500466">
    <property type="component" value="Unassembled WGS sequence"/>
</dbReference>
<reference evidence="2" key="1">
    <citation type="journal article" date="2019" name="Int. J. Syst. Evol. Microbiol.">
        <title>The Global Catalogue of Microorganisms (GCM) 10K type strain sequencing project: providing services to taxonomists for standard genome sequencing and annotation.</title>
        <authorList>
            <consortium name="The Broad Institute Genomics Platform"/>
            <consortium name="The Broad Institute Genome Sequencing Center for Infectious Disease"/>
            <person name="Wu L."/>
            <person name="Ma J."/>
        </authorList>
    </citation>
    <scope>NUCLEOTIDE SEQUENCE [LARGE SCALE GENOMIC DNA]</scope>
    <source>
        <strain evidence="2">JCM 17986</strain>
    </source>
</reference>
<proteinExistence type="predicted"/>
<dbReference type="EMBL" id="BAABHS010000016">
    <property type="protein sequence ID" value="GAA4974699.1"/>
    <property type="molecule type" value="Genomic_DNA"/>
</dbReference>
<evidence type="ECO:0008006" key="3">
    <source>
        <dbReference type="Google" id="ProtNLM"/>
    </source>
</evidence>
<organism evidence="1 2">
    <name type="scientific">Yinghuangia aomiensis</name>
    <dbReference type="NCBI Taxonomy" id="676205"/>
    <lineage>
        <taxon>Bacteria</taxon>
        <taxon>Bacillati</taxon>
        <taxon>Actinomycetota</taxon>
        <taxon>Actinomycetes</taxon>
        <taxon>Kitasatosporales</taxon>
        <taxon>Streptomycetaceae</taxon>
        <taxon>Yinghuangia</taxon>
    </lineage>
</organism>
<dbReference type="RefSeq" id="WP_345677575.1">
    <property type="nucleotide sequence ID" value="NZ_BAABHS010000016.1"/>
</dbReference>
<evidence type="ECO:0000313" key="1">
    <source>
        <dbReference type="EMBL" id="GAA4974699.1"/>
    </source>
</evidence>
<accession>A0ABP9HN08</accession>
<keyword evidence="2" id="KW-1185">Reference proteome</keyword>
<evidence type="ECO:0000313" key="2">
    <source>
        <dbReference type="Proteomes" id="UP001500466"/>
    </source>
</evidence>
<comment type="caution">
    <text evidence="1">The sequence shown here is derived from an EMBL/GenBank/DDBJ whole genome shotgun (WGS) entry which is preliminary data.</text>
</comment>
<gene>
    <name evidence="1" type="ORF">GCM10023205_46770</name>
</gene>
<sequence>MTARRRVECACRHAFVEPLARLLTADGWHGRAFPCINAEINTNLRSHRPEILELHRATAGLDAYQRLWSAHDLSSTAPVPESLRDERTRVGAMMLLHALADQARLWSDTEPSEDDGAACAANLTDMFLGATLAPATPRPPKPSP</sequence>